<accession>A0ABP4E190</accession>
<feature type="compositionally biased region" description="Basic and acidic residues" evidence="1">
    <location>
        <begin position="92"/>
        <end position="101"/>
    </location>
</feature>
<dbReference type="EMBL" id="BAAALD010000014">
    <property type="protein sequence ID" value="GAA1078623.1"/>
    <property type="molecule type" value="Genomic_DNA"/>
</dbReference>
<evidence type="ECO:0000313" key="3">
    <source>
        <dbReference type="Proteomes" id="UP001499987"/>
    </source>
</evidence>
<evidence type="ECO:0000313" key="2">
    <source>
        <dbReference type="EMBL" id="GAA1078623.1"/>
    </source>
</evidence>
<reference evidence="3" key="1">
    <citation type="journal article" date="2019" name="Int. J. Syst. Evol. Microbiol.">
        <title>The Global Catalogue of Microorganisms (GCM) 10K type strain sequencing project: providing services to taxonomists for standard genome sequencing and annotation.</title>
        <authorList>
            <consortium name="The Broad Institute Genomics Platform"/>
            <consortium name="The Broad Institute Genome Sequencing Center for Infectious Disease"/>
            <person name="Wu L."/>
            <person name="Ma J."/>
        </authorList>
    </citation>
    <scope>NUCLEOTIDE SEQUENCE [LARGE SCALE GENOMIC DNA]</scope>
    <source>
        <strain evidence="3">JCM 13002</strain>
    </source>
</reference>
<dbReference type="RefSeq" id="WP_344623232.1">
    <property type="nucleotide sequence ID" value="NZ_BAAALD010000014.1"/>
</dbReference>
<protein>
    <submittedName>
        <fullName evidence="2">Uncharacterized protein</fullName>
    </submittedName>
</protein>
<name>A0ABP4E190_9ACTN</name>
<organism evidence="2 3">
    <name type="scientific">Kitasatospora arboriphila</name>
    <dbReference type="NCBI Taxonomy" id="258052"/>
    <lineage>
        <taxon>Bacteria</taxon>
        <taxon>Bacillati</taxon>
        <taxon>Actinomycetota</taxon>
        <taxon>Actinomycetes</taxon>
        <taxon>Kitasatosporales</taxon>
        <taxon>Streptomycetaceae</taxon>
        <taxon>Kitasatospora</taxon>
    </lineage>
</organism>
<gene>
    <name evidence="2" type="ORF">GCM10009663_20830</name>
</gene>
<feature type="region of interest" description="Disordered" evidence="1">
    <location>
        <begin position="86"/>
        <end position="108"/>
    </location>
</feature>
<sequence length="108" mass="12636">MSFGWHARRVADSRLPLRVRVAALRSCVQLYRPLGFHGTLDRLAWLAGPFQRDEEALLRALAVLEEDRSRWLAELDAYARSRRTGKRCGRRMPREGERNPNDRAYWSV</sequence>
<comment type="caution">
    <text evidence="2">The sequence shown here is derived from an EMBL/GenBank/DDBJ whole genome shotgun (WGS) entry which is preliminary data.</text>
</comment>
<dbReference type="Proteomes" id="UP001499987">
    <property type="component" value="Unassembled WGS sequence"/>
</dbReference>
<proteinExistence type="predicted"/>
<keyword evidence="3" id="KW-1185">Reference proteome</keyword>
<evidence type="ECO:0000256" key="1">
    <source>
        <dbReference type="SAM" id="MobiDB-lite"/>
    </source>
</evidence>